<dbReference type="STRING" id="1705564.APG08_00891"/>
<comment type="similarity">
    <text evidence="1">Belongs to the ZPR1 family.</text>
</comment>
<evidence type="ECO:0000256" key="2">
    <source>
        <dbReference type="ARBA" id="ARBA00022723"/>
    </source>
</evidence>
<dbReference type="PANTHER" id="PTHR10876">
    <property type="entry name" value="ZINC FINGER PROTEIN ZPR1"/>
    <property type="match status" value="1"/>
</dbReference>
<feature type="domain" description="Zinc finger ZPR1-type" evidence="5">
    <location>
        <begin position="1"/>
        <end position="113"/>
    </location>
</feature>
<evidence type="ECO:0000313" key="6">
    <source>
        <dbReference type="EMBL" id="KYC44463.1"/>
    </source>
</evidence>
<dbReference type="NCBIfam" id="TIGR00310">
    <property type="entry name" value="ZPR1_znf"/>
    <property type="match status" value="1"/>
</dbReference>
<dbReference type="SMART" id="SM00709">
    <property type="entry name" value="Zpr1"/>
    <property type="match status" value="1"/>
</dbReference>
<gene>
    <name evidence="6" type="ORF">AMQ22_02299</name>
</gene>
<dbReference type="InterPro" id="IPR004457">
    <property type="entry name" value="Znf_ZPR1"/>
</dbReference>
<dbReference type="InterPro" id="IPR042451">
    <property type="entry name" value="ZPR1_A/B_dom"/>
</dbReference>
<keyword evidence="4" id="KW-0862">Zinc</keyword>
<dbReference type="PANTHER" id="PTHR10876:SF0">
    <property type="entry name" value="ZINC FINGER PROTEIN ZPR1"/>
    <property type="match status" value="1"/>
</dbReference>
<sequence>MPIEIKEPSRYSLNVESACDASIRIVKSSTCTIKIPELGVTVEPGPLSEGYISNVEGLLSRISKVISMGMKMGEDEEKKNGKELIDRINKLIEGQETVCIILEDPLGYSAIASDKAIKESLTEEELKDLKYGDSDFEIIPNNC</sequence>
<keyword evidence="2" id="KW-0479">Metal-binding</keyword>
<dbReference type="GO" id="GO:0008270">
    <property type="term" value="F:zinc ion binding"/>
    <property type="evidence" value="ECO:0007669"/>
    <property type="project" value="UniProtKB-KW"/>
</dbReference>
<dbReference type="InterPro" id="IPR040141">
    <property type="entry name" value="ZPR1"/>
</dbReference>
<evidence type="ECO:0000256" key="3">
    <source>
        <dbReference type="ARBA" id="ARBA00022771"/>
    </source>
</evidence>
<evidence type="ECO:0000259" key="5">
    <source>
        <dbReference type="SMART" id="SM00709"/>
    </source>
</evidence>
<comment type="caution">
    <text evidence="6">The sequence shown here is derived from an EMBL/GenBank/DDBJ whole genome shotgun (WGS) entry which is preliminary data.</text>
</comment>
<reference evidence="6 7" key="1">
    <citation type="journal article" date="2016" name="ISME J.">
        <title>Chasing the elusive Euryarchaeota class WSA2: genomes reveal a uniquely fastidious methyl-reducing methanogen.</title>
        <authorList>
            <person name="Nobu M.K."/>
            <person name="Narihiro T."/>
            <person name="Kuroda K."/>
            <person name="Mei R."/>
            <person name="Liu W.T."/>
        </authorList>
    </citation>
    <scope>NUCLEOTIDE SEQUENCE [LARGE SCALE GENOMIC DNA]</scope>
    <source>
        <strain evidence="6">U1lsi0528_Bin055</strain>
    </source>
</reference>
<protein>
    <submittedName>
        <fullName evidence="6">ZPR1 zinc-finger domain protein</fullName>
    </submittedName>
</protein>
<dbReference type="Proteomes" id="UP000075398">
    <property type="component" value="Unassembled WGS sequence"/>
</dbReference>
<dbReference type="EMBL" id="LNGC01000278">
    <property type="protein sequence ID" value="KYC44463.1"/>
    <property type="molecule type" value="Genomic_DNA"/>
</dbReference>
<accession>A0A150IHH8</accession>
<dbReference type="InterPro" id="IPR056180">
    <property type="entry name" value="ZPR1_jr_dom"/>
</dbReference>
<dbReference type="Gene3D" id="2.60.120.1040">
    <property type="entry name" value="ZPR1, A/B domain"/>
    <property type="match status" value="1"/>
</dbReference>
<keyword evidence="3 6" id="KW-0863">Zinc-finger</keyword>
<evidence type="ECO:0000313" key="7">
    <source>
        <dbReference type="Proteomes" id="UP000075398"/>
    </source>
</evidence>
<evidence type="ECO:0000256" key="1">
    <source>
        <dbReference type="ARBA" id="ARBA00008354"/>
    </source>
</evidence>
<organism evidence="6 7">
    <name type="scientific">Candidatus Methanofastidiosum methylothiophilum</name>
    <dbReference type="NCBI Taxonomy" id="1705564"/>
    <lineage>
        <taxon>Archaea</taxon>
        <taxon>Methanobacteriati</taxon>
        <taxon>Methanobacteriota</taxon>
        <taxon>Stenosarchaea group</taxon>
        <taxon>Candidatus Methanofastidiosia</taxon>
        <taxon>Candidatus Methanofastidiosales</taxon>
        <taxon>Candidatus Methanofastidiosaceae</taxon>
        <taxon>Candidatus Methanofastidiosum</taxon>
    </lineage>
</organism>
<name>A0A150IHH8_9EURY</name>
<dbReference type="AlphaFoldDB" id="A0A150IHH8"/>
<dbReference type="Pfam" id="PF22794">
    <property type="entry name" value="jr-ZPR1"/>
    <property type="match status" value="1"/>
</dbReference>
<proteinExistence type="inferred from homology"/>
<evidence type="ECO:0000256" key="4">
    <source>
        <dbReference type="ARBA" id="ARBA00022833"/>
    </source>
</evidence>